<dbReference type="Gene3D" id="2.60.40.1180">
    <property type="entry name" value="Golgi alpha-mannosidase II"/>
    <property type="match status" value="1"/>
</dbReference>
<dbReference type="InterPro" id="IPR011840">
    <property type="entry name" value="PulA_typeI"/>
</dbReference>
<dbReference type="InterPro" id="IPR013783">
    <property type="entry name" value="Ig-like_fold"/>
</dbReference>
<dbReference type="AlphaFoldDB" id="A0A2W1LZV5"/>
<proteinExistence type="inferred from homology"/>
<evidence type="ECO:0000313" key="3">
    <source>
        <dbReference type="EMBL" id="PZD97007.1"/>
    </source>
</evidence>
<dbReference type="GO" id="GO:0005975">
    <property type="term" value="P:carbohydrate metabolic process"/>
    <property type="evidence" value="ECO:0007669"/>
    <property type="project" value="InterPro"/>
</dbReference>
<dbReference type="SMR" id="A0A2W1LZV5"/>
<name>A0A2W1LZV5_9BACL</name>
<dbReference type="InterPro" id="IPR049117">
    <property type="entry name" value="pulA_all-beta"/>
</dbReference>
<dbReference type="Proteomes" id="UP000249522">
    <property type="component" value="Unassembled WGS sequence"/>
</dbReference>
<dbReference type="Gene3D" id="3.20.20.80">
    <property type="entry name" value="Glycosidases"/>
    <property type="match status" value="1"/>
</dbReference>
<gene>
    <name evidence="3" type="primary">pulA</name>
    <name evidence="3" type="ORF">DNH61_05000</name>
</gene>
<comment type="similarity">
    <text evidence="1">Belongs to the glycosyl hydrolase 13 family.</text>
</comment>
<dbReference type="EMBL" id="QKRB01000034">
    <property type="protein sequence ID" value="PZD97007.1"/>
    <property type="molecule type" value="Genomic_DNA"/>
</dbReference>
<feature type="domain" description="Glycosyl hydrolase family 13 catalytic" evidence="2">
    <location>
        <begin position="165"/>
        <end position="555"/>
    </location>
</feature>
<dbReference type="SUPFAM" id="SSF51445">
    <property type="entry name" value="(Trans)glycosidases"/>
    <property type="match status" value="1"/>
</dbReference>
<evidence type="ECO:0000256" key="1">
    <source>
        <dbReference type="ARBA" id="ARBA00008061"/>
    </source>
</evidence>
<dbReference type="InterPro" id="IPR013780">
    <property type="entry name" value="Glyco_hydro_b"/>
</dbReference>
<dbReference type="NCBIfam" id="TIGR02104">
    <property type="entry name" value="pulA_typeI"/>
    <property type="match status" value="1"/>
</dbReference>
<accession>A0A2W1LZV5</accession>
<sequence length="651" mass="73482">MAVQKEQDTVIDYGDVSVTGGLSVFSEEFDHAFYYDGDDLGVTCREGLTRFRLWAPTASEAQVLLYESAQGSAVRVMQMKRSDKGTWLLEVNEPLAGFYYTYLVKIGSQWNEAADPYAAMVGVNGERAYIGTLEQTDPEGWGVEKPAIQSPLDAVIYELHVRDLSIHPESGIRHKGKFLGLAEEGTTGPDGIHTGLDHIVNLGVTHVQLLPIFDISSVSIDEASDTPAYNWGYDPQNYNAPEGIYATDPHDPVCRVRELKQLIHTLHRRGLRVIMDVVYNHVYDGYRANLAKLVPGYYMRHWPDRTLSNGSHCGNDVASERPMVRKFIVDSILHWAKNYRIDGFRFDLMGLLDIESMLEVKQKLHEIDPSILIIGEGWMMNTALPEDQRADMRNAARLPGIGIFNDQFRDTVKGKTLEPTRKGFVNGSWDCGYDLKRAVVGGTAYDSGMKIFADEPVQSVNFVECHDNHTLWDKLSITNPDDPEPVRRQMHRLATSIVLTSQGIAFLHAGQEFMRTKQGIENSYKCGDDINALDWHRCARHQDHVEHVRALIQIRKEHPAFRLRTTEEIRSHLVFEPAPDARSLAFTLRNHAGGDATQHLLVLYHASQEKIELQLPQLGEWKTLYTDMQLHQLDRQQAVAEGIGTLILAIN</sequence>
<dbReference type="Pfam" id="PF02922">
    <property type="entry name" value="CBM_48"/>
    <property type="match status" value="1"/>
</dbReference>
<dbReference type="SUPFAM" id="SSF81296">
    <property type="entry name" value="E set domains"/>
    <property type="match status" value="1"/>
</dbReference>
<dbReference type="InterPro" id="IPR014756">
    <property type="entry name" value="Ig_E-set"/>
</dbReference>
<comment type="caution">
    <text evidence="3">The sequence shown here is derived from an EMBL/GenBank/DDBJ whole genome shotgun (WGS) entry which is preliminary data.</text>
</comment>
<reference evidence="3 4" key="1">
    <citation type="submission" date="2018-06" db="EMBL/GenBank/DDBJ databases">
        <title>Paenibacillus imtechensis sp. nov.</title>
        <authorList>
            <person name="Pinnaka A.K."/>
            <person name="Singh H."/>
            <person name="Kaur M."/>
        </authorList>
    </citation>
    <scope>NUCLEOTIDE SEQUENCE [LARGE SCALE GENOMIC DNA]</scope>
    <source>
        <strain evidence="3 4">SMB1</strain>
    </source>
</reference>
<dbReference type="InterPro" id="IPR004193">
    <property type="entry name" value="Glyco_hydro_13_N"/>
</dbReference>
<dbReference type="CDD" id="cd11341">
    <property type="entry name" value="AmyAc_Pullulanase_LD-like"/>
    <property type="match status" value="1"/>
</dbReference>
<dbReference type="PANTHER" id="PTHR43002">
    <property type="entry name" value="GLYCOGEN DEBRANCHING ENZYME"/>
    <property type="match status" value="1"/>
</dbReference>
<protein>
    <submittedName>
        <fullName evidence="3">Type I pullulanase</fullName>
    </submittedName>
</protein>
<organism evidence="3 4">
    <name type="scientific">Paenibacillus sambharensis</name>
    <dbReference type="NCBI Taxonomy" id="1803190"/>
    <lineage>
        <taxon>Bacteria</taxon>
        <taxon>Bacillati</taxon>
        <taxon>Bacillota</taxon>
        <taxon>Bacilli</taxon>
        <taxon>Bacillales</taxon>
        <taxon>Paenibacillaceae</taxon>
        <taxon>Paenibacillus</taxon>
    </lineage>
</organism>
<dbReference type="SMART" id="SM00642">
    <property type="entry name" value="Aamy"/>
    <property type="match status" value="1"/>
</dbReference>
<keyword evidence="4" id="KW-1185">Reference proteome</keyword>
<evidence type="ECO:0000313" key="4">
    <source>
        <dbReference type="Proteomes" id="UP000249522"/>
    </source>
</evidence>
<dbReference type="RefSeq" id="WP_111145580.1">
    <property type="nucleotide sequence ID" value="NZ_QKRB01000034.1"/>
</dbReference>
<dbReference type="OrthoDB" id="9761875at2"/>
<dbReference type="CDD" id="cd02860">
    <property type="entry name" value="E_set_Pullulanase"/>
    <property type="match status" value="1"/>
</dbReference>
<evidence type="ECO:0000259" key="2">
    <source>
        <dbReference type="SMART" id="SM00642"/>
    </source>
</evidence>
<dbReference type="Gene3D" id="2.60.40.10">
    <property type="entry name" value="Immunoglobulins"/>
    <property type="match status" value="1"/>
</dbReference>
<dbReference type="Pfam" id="PF00128">
    <property type="entry name" value="Alpha-amylase"/>
    <property type="match status" value="1"/>
</dbReference>
<dbReference type="InterPro" id="IPR017853">
    <property type="entry name" value="GH"/>
</dbReference>
<dbReference type="InterPro" id="IPR006047">
    <property type="entry name" value="GH13_cat_dom"/>
</dbReference>
<dbReference type="Pfam" id="PF21653">
    <property type="entry name" value="pulA_all-beta"/>
    <property type="match status" value="1"/>
</dbReference>
<dbReference type="GO" id="GO:0004553">
    <property type="term" value="F:hydrolase activity, hydrolyzing O-glycosyl compounds"/>
    <property type="evidence" value="ECO:0007669"/>
    <property type="project" value="InterPro"/>
</dbReference>